<dbReference type="GO" id="GO:0020037">
    <property type="term" value="F:heme binding"/>
    <property type="evidence" value="ECO:0007669"/>
    <property type="project" value="InterPro"/>
</dbReference>
<accession>A0A2A5S0U3</accession>
<dbReference type="SUPFAM" id="SSF140959">
    <property type="entry name" value="Indolic compounds 2,3-dioxygenase-like"/>
    <property type="match status" value="1"/>
</dbReference>
<name>A0A2A5S0U3_9LACT</name>
<dbReference type="EMBL" id="JXJW01000008">
    <property type="protein sequence ID" value="PCS07091.1"/>
    <property type="molecule type" value="Genomic_DNA"/>
</dbReference>
<reference evidence="2 3" key="1">
    <citation type="submission" date="2014-12" db="EMBL/GenBank/DDBJ databases">
        <title>Draft genome sequences of 10 type strains of Lactococcus.</title>
        <authorList>
            <person name="Sun Z."/>
            <person name="Zhong Z."/>
            <person name="Liu W."/>
            <person name="Zhang W."/>
            <person name="Zhang H."/>
        </authorList>
    </citation>
    <scope>NUCLEOTIDE SEQUENCE [LARGE SCALE GENOMIC DNA]</scope>
    <source>
        <strain evidence="2 3">DSM 6634</strain>
    </source>
</reference>
<dbReference type="PANTHER" id="PTHR33498:SF1">
    <property type="entry name" value="TRANSPOSASE FOR INSERTION SEQUENCE ELEMENT IS1557"/>
    <property type="match status" value="1"/>
</dbReference>
<dbReference type="Proteomes" id="UP000218282">
    <property type="component" value="Unassembled WGS sequence"/>
</dbReference>
<sequence>MDMNYSYDKLIKRCFPNAQLITDRFHVVQQLTRAFNSLRIQVMKSFDTRSSQYRHLKYYWKHLLKHYDDLSENHFYSRSLRRWTSSRQLVEQLINYHPVLYEAWQVLQVAMGHFRNKDSHAFFDLIDGLDTRILPETFVKKYQFLLRKRPSIELALKLPYSNGCLEGMNNKIKAIKRCAFGFRTFRNFKKRILLMNTVLTN</sequence>
<dbReference type="Pfam" id="PF01610">
    <property type="entry name" value="DDE_Tnp_ISL3"/>
    <property type="match status" value="1"/>
</dbReference>
<dbReference type="PANTHER" id="PTHR33498">
    <property type="entry name" value="TRANSPOSASE FOR INSERTION SEQUENCE ELEMENT IS1557"/>
    <property type="match status" value="1"/>
</dbReference>
<organism evidence="2 3">
    <name type="scientific">Pseudolactococcus piscium</name>
    <dbReference type="NCBI Taxonomy" id="1364"/>
    <lineage>
        <taxon>Bacteria</taxon>
        <taxon>Bacillati</taxon>
        <taxon>Bacillota</taxon>
        <taxon>Bacilli</taxon>
        <taxon>Lactobacillales</taxon>
        <taxon>Streptococcaceae</taxon>
        <taxon>Pseudolactococcus</taxon>
    </lineage>
</organism>
<evidence type="ECO:0000313" key="2">
    <source>
        <dbReference type="EMBL" id="PCS07091.1"/>
    </source>
</evidence>
<gene>
    <name evidence="2" type="ORF">RU86_GL002204</name>
</gene>
<feature type="domain" description="Transposase IS204/IS1001/IS1096/IS1165 DDE" evidence="1">
    <location>
        <begin position="1"/>
        <end position="192"/>
    </location>
</feature>
<dbReference type="InterPro" id="IPR037217">
    <property type="entry name" value="Trp/Indoleamine_2_3_dOase-like"/>
</dbReference>
<comment type="caution">
    <text evidence="2">The sequence shown here is derived from an EMBL/GenBank/DDBJ whole genome shotgun (WGS) entry which is preliminary data.</text>
</comment>
<dbReference type="InterPro" id="IPR047951">
    <property type="entry name" value="Transpos_ISL3"/>
</dbReference>
<dbReference type="GO" id="GO:0019441">
    <property type="term" value="P:L-tryptophan catabolic process to kynurenine"/>
    <property type="evidence" value="ECO:0007669"/>
    <property type="project" value="InterPro"/>
</dbReference>
<keyword evidence="3" id="KW-1185">Reference proteome</keyword>
<evidence type="ECO:0000313" key="3">
    <source>
        <dbReference type="Proteomes" id="UP000218282"/>
    </source>
</evidence>
<dbReference type="InterPro" id="IPR002560">
    <property type="entry name" value="Transposase_DDE"/>
</dbReference>
<dbReference type="GO" id="GO:0046872">
    <property type="term" value="F:metal ion binding"/>
    <property type="evidence" value="ECO:0007669"/>
    <property type="project" value="InterPro"/>
</dbReference>
<proteinExistence type="predicted"/>
<protein>
    <submittedName>
        <fullName evidence="2">Transposase</fullName>
    </submittedName>
</protein>
<dbReference type="AlphaFoldDB" id="A0A2A5S0U3"/>
<evidence type="ECO:0000259" key="1">
    <source>
        <dbReference type="Pfam" id="PF01610"/>
    </source>
</evidence>